<dbReference type="PROSITE" id="PS50106">
    <property type="entry name" value="PDZ"/>
    <property type="match status" value="1"/>
</dbReference>
<dbReference type="CDD" id="cd06716">
    <property type="entry name" value="PDZ2-PDZRN4-like"/>
    <property type="match status" value="1"/>
</dbReference>
<dbReference type="Gene3D" id="2.30.42.10">
    <property type="match status" value="1"/>
</dbReference>
<feature type="region of interest" description="Disordered" evidence="1">
    <location>
        <begin position="265"/>
        <end position="306"/>
    </location>
</feature>
<dbReference type="EMBL" id="KK117557">
    <property type="protein sequence ID" value="KFM70788.1"/>
    <property type="molecule type" value="Genomic_DNA"/>
</dbReference>
<feature type="region of interest" description="Disordered" evidence="1">
    <location>
        <begin position="655"/>
        <end position="684"/>
    </location>
</feature>
<evidence type="ECO:0000313" key="3">
    <source>
        <dbReference type="EMBL" id="KFM70788.1"/>
    </source>
</evidence>
<evidence type="ECO:0000259" key="2">
    <source>
        <dbReference type="PROSITE" id="PS50106"/>
    </source>
</evidence>
<evidence type="ECO:0000313" key="4">
    <source>
        <dbReference type="Proteomes" id="UP000054359"/>
    </source>
</evidence>
<feature type="compositionally biased region" description="Polar residues" evidence="1">
    <location>
        <begin position="664"/>
        <end position="673"/>
    </location>
</feature>
<evidence type="ECO:0000256" key="1">
    <source>
        <dbReference type="SAM" id="MobiDB-lite"/>
    </source>
</evidence>
<feature type="region of interest" description="Disordered" evidence="1">
    <location>
        <begin position="750"/>
        <end position="788"/>
    </location>
</feature>
<dbReference type="STRING" id="407821.A0A087U099"/>
<feature type="compositionally biased region" description="Basic and acidic residues" evidence="1">
    <location>
        <begin position="750"/>
        <end position="761"/>
    </location>
</feature>
<dbReference type="SMART" id="SM00228">
    <property type="entry name" value="PDZ"/>
    <property type="match status" value="1"/>
</dbReference>
<dbReference type="Pfam" id="PF00595">
    <property type="entry name" value="PDZ"/>
    <property type="match status" value="1"/>
</dbReference>
<reference evidence="3 4" key="1">
    <citation type="submission" date="2013-11" db="EMBL/GenBank/DDBJ databases">
        <title>Genome sequencing of Stegodyphus mimosarum.</title>
        <authorList>
            <person name="Bechsgaard J."/>
        </authorList>
    </citation>
    <scope>NUCLEOTIDE SEQUENCE [LARGE SCALE GENOMIC DNA]</scope>
</reference>
<dbReference type="InterPro" id="IPR001478">
    <property type="entry name" value="PDZ"/>
</dbReference>
<dbReference type="PANTHER" id="PTHR15545:SF8">
    <property type="entry name" value="SLO-INTERACTING PROTEIN 1"/>
    <property type="match status" value="1"/>
</dbReference>
<dbReference type="OrthoDB" id="6270329at2759"/>
<gene>
    <name evidence="3" type="ORF">X975_18880</name>
</gene>
<keyword evidence="4" id="KW-1185">Reference proteome</keyword>
<dbReference type="InterPro" id="IPR036034">
    <property type="entry name" value="PDZ_sf"/>
</dbReference>
<dbReference type="AlphaFoldDB" id="A0A087U099"/>
<dbReference type="Proteomes" id="UP000054359">
    <property type="component" value="Unassembled WGS sequence"/>
</dbReference>
<feature type="domain" description="PDZ" evidence="2">
    <location>
        <begin position="85"/>
        <end position="169"/>
    </location>
</feature>
<dbReference type="InterPro" id="IPR051971">
    <property type="entry name" value="E3_ubiquitin-PDZ_ligase"/>
</dbReference>
<name>A0A087U099_STEMI</name>
<proteinExistence type="predicted"/>
<protein>
    <submittedName>
        <fullName evidence="3">E3 ubiquitin-protein ligase PDZRN3</fullName>
    </submittedName>
</protein>
<dbReference type="PANTHER" id="PTHR15545">
    <property type="entry name" value="PDZ DOMAIN CONTAINING RING FINGER PROTEIN 3, 4"/>
    <property type="match status" value="1"/>
</dbReference>
<sequence length="839" mass="95053">MEAESATSTSSSFVYCDSCTQTEWTGGWESSPIGLFPFSQNNLMQSSGILFGNDEEVEHHYETLEEAFGHEDDDDEIACELEYEEVTLRRNHCDEKLGLTLCYASPDDPETNIFVSEIEPESLASKDGRIMEGDQLLQVNGIDVHNREQAVALFSSKEPEITLLLSRPRMQGDDEEDEEEEDHLRLEDFSKEIYMIRQRRNAGEAQETKFDAEKDKTSKNDLSKEWSFIGSRILLPRSSVPNFESICQRDSLKEEDRVTEKCVSTSTTSLADVSPENFPAKHDPLDTGQEQSQDDSKSISRVQSDTSLDKEMAALNKEMQSIQIECESLVSRHIREQWFRCRAGHQYVAFGDVRTATMEDVGSMSFSPSVKNEKEAMQSTEPPLPPLPSEKSLLKHKKESVAQWVKSVAFENKAKQKKQSVESPVNSCYPGETSVRGTPLTLELSPIPDCSSGKLAEYQEPLKSFPTPPTLVDKSTQLCESDVASVVSCDTCRYCQVLVHQKSISRTSDQNTRYPPNVDYSNPQPQQQFQWYNTSRPMNRTTSSDPFVVEPSKLPMKPASVTGRDFIDRQIERNKNYVTFYPCATMYTNQENLQHTIWLQQQLFRQALAQKHYKKASTIPTCAPLKQWNQKYPSSSLDSLPPAKNAIHPPFLPTPTGLTPQQPDVTVSKSPVITPTEEPSDGTKMEWKVKRRPDGTRYITRRPVRNKILKERALQIMEERCGITTDDDAVSELKIGRYWTREERKRHLEKARDRKQRKEILMKSIKVPEVGEKNEEDDDSSQGKRDGFASTVLSKKKVTYYGSSRRKLRIPSTPSSTILDDCPIAGPSGTFGILSVTTV</sequence>
<accession>A0A087U099</accession>
<dbReference type="OMA" id="YHGQGGS"/>
<organism evidence="3 4">
    <name type="scientific">Stegodyphus mimosarum</name>
    <name type="common">African social velvet spider</name>
    <dbReference type="NCBI Taxonomy" id="407821"/>
    <lineage>
        <taxon>Eukaryota</taxon>
        <taxon>Metazoa</taxon>
        <taxon>Ecdysozoa</taxon>
        <taxon>Arthropoda</taxon>
        <taxon>Chelicerata</taxon>
        <taxon>Arachnida</taxon>
        <taxon>Araneae</taxon>
        <taxon>Araneomorphae</taxon>
        <taxon>Entelegynae</taxon>
        <taxon>Eresoidea</taxon>
        <taxon>Eresidae</taxon>
        <taxon>Stegodyphus</taxon>
    </lineage>
</organism>
<feature type="non-terminal residue" evidence="3">
    <location>
        <position position="839"/>
    </location>
</feature>
<dbReference type="SUPFAM" id="SSF50156">
    <property type="entry name" value="PDZ domain-like"/>
    <property type="match status" value="1"/>
</dbReference>